<dbReference type="Proteomes" id="UP001597112">
    <property type="component" value="Unassembled WGS sequence"/>
</dbReference>
<feature type="transmembrane region" description="Helical" evidence="1">
    <location>
        <begin position="185"/>
        <end position="209"/>
    </location>
</feature>
<feature type="transmembrane region" description="Helical" evidence="1">
    <location>
        <begin position="118"/>
        <end position="140"/>
    </location>
</feature>
<keyword evidence="1" id="KW-0472">Membrane</keyword>
<organism evidence="2 3">
    <name type="scientific">Ohtaekwangia kribbensis</name>
    <dbReference type="NCBI Taxonomy" id="688913"/>
    <lineage>
        <taxon>Bacteria</taxon>
        <taxon>Pseudomonadati</taxon>
        <taxon>Bacteroidota</taxon>
        <taxon>Cytophagia</taxon>
        <taxon>Cytophagales</taxon>
        <taxon>Fulvivirgaceae</taxon>
        <taxon>Ohtaekwangia</taxon>
    </lineage>
</organism>
<keyword evidence="1" id="KW-0812">Transmembrane</keyword>
<dbReference type="RefSeq" id="WP_377584206.1">
    <property type="nucleotide sequence ID" value="NZ_JBHTKA010000013.1"/>
</dbReference>
<gene>
    <name evidence="2" type="ORF">ACFQ21_25420</name>
</gene>
<dbReference type="EMBL" id="JBHTKA010000013">
    <property type="protein sequence ID" value="MFD1002690.1"/>
    <property type="molecule type" value="Genomic_DNA"/>
</dbReference>
<keyword evidence="3" id="KW-1185">Reference proteome</keyword>
<evidence type="ECO:0000256" key="1">
    <source>
        <dbReference type="SAM" id="Phobius"/>
    </source>
</evidence>
<comment type="caution">
    <text evidence="2">The sequence shown here is derived from an EMBL/GenBank/DDBJ whole genome shotgun (WGS) entry which is preliminary data.</text>
</comment>
<feature type="transmembrane region" description="Helical" evidence="1">
    <location>
        <begin position="152"/>
        <end position="173"/>
    </location>
</feature>
<feature type="transmembrane region" description="Helical" evidence="1">
    <location>
        <begin position="221"/>
        <end position="241"/>
    </location>
</feature>
<feature type="transmembrane region" description="Helical" evidence="1">
    <location>
        <begin position="77"/>
        <end position="98"/>
    </location>
</feature>
<sequence>MRLGLAYRDWYYFSIYYYLHFQYNGFFTFGIFSLFFKLLESRQVAINKAGIIGAGRLMAIACVPAYFLSILWVQPGIVFNVIAGVAACIQVYAVVLFFKVLRSSYSVWYASLARASRLVLGIVLFCFGIKLLLQCISAFPEIAAMAYQLRPVVIAYLHLMLVGVITLFLFVWYRENNRLNIKYDMYVMIYCVIAFAGMEIVLIATPWWTELQTLLFYPSRYYIFVFSTLLAVSFTMLYWTALKRSV</sequence>
<evidence type="ECO:0000313" key="3">
    <source>
        <dbReference type="Proteomes" id="UP001597112"/>
    </source>
</evidence>
<feature type="transmembrane region" description="Helical" evidence="1">
    <location>
        <begin position="20"/>
        <end position="39"/>
    </location>
</feature>
<name>A0ABW3KB92_9BACT</name>
<protein>
    <recommendedName>
        <fullName evidence="4">Polysaccharide biosynthesis protein</fullName>
    </recommendedName>
</protein>
<proteinExistence type="predicted"/>
<reference evidence="3" key="1">
    <citation type="journal article" date="2019" name="Int. J. Syst. Evol. Microbiol.">
        <title>The Global Catalogue of Microorganisms (GCM) 10K type strain sequencing project: providing services to taxonomists for standard genome sequencing and annotation.</title>
        <authorList>
            <consortium name="The Broad Institute Genomics Platform"/>
            <consortium name="The Broad Institute Genome Sequencing Center for Infectious Disease"/>
            <person name="Wu L."/>
            <person name="Ma J."/>
        </authorList>
    </citation>
    <scope>NUCLEOTIDE SEQUENCE [LARGE SCALE GENOMIC DNA]</scope>
    <source>
        <strain evidence="3">CCUG 58938</strain>
    </source>
</reference>
<feature type="transmembrane region" description="Helical" evidence="1">
    <location>
        <begin position="51"/>
        <end position="71"/>
    </location>
</feature>
<evidence type="ECO:0000313" key="2">
    <source>
        <dbReference type="EMBL" id="MFD1002690.1"/>
    </source>
</evidence>
<accession>A0ABW3KB92</accession>
<evidence type="ECO:0008006" key="4">
    <source>
        <dbReference type="Google" id="ProtNLM"/>
    </source>
</evidence>
<keyword evidence="1" id="KW-1133">Transmembrane helix</keyword>